<protein>
    <recommendedName>
        <fullName evidence="4">Secreted protein</fullName>
    </recommendedName>
</protein>
<gene>
    <name evidence="2" type="ORF">QF035_005437</name>
</gene>
<proteinExistence type="predicted"/>
<evidence type="ECO:0008006" key="4">
    <source>
        <dbReference type="Google" id="ProtNLM"/>
    </source>
</evidence>
<feature type="region of interest" description="Disordered" evidence="1">
    <location>
        <begin position="203"/>
        <end position="231"/>
    </location>
</feature>
<name>A0ABU0SWC0_9ACTN</name>
<reference evidence="2 3" key="1">
    <citation type="submission" date="2023-07" db="EMBL/GenBank/DDBJ databases">
        <title>Comparative genomics of wheat-associated soil bacteria to identify genetic determinants of phenazine resistance.</title>
        <authorList>
            <person name="Mouncey N."/>
        </authorList>
    </citation>
    <scope>NUCLEOTIDE SEQUENCE [LARGE SCALE GENOMIC DNA]</scope>
    <source>
        <strain evidence="2 3">V2I4</strain>
    </source>
</reference>
<keyword evidence="3" id="KW-1185">Reference proteome</keyword>
<evidence type="ECO:0000313" key="3">
    <source>
        <dbReference type="Proteomes" id="UP001230328"/>
    </source>
</evidence>
<comment type="caution">
    <text evidence="2">The sequence shown here is derived from an EMBL/GenBank/DDBJ whole genome shotgun (WGS) entry which is preliminary data.</text>
</comment>
<evidence type="ECO:0000313" key="2">
    <source>
        <dbReference type="EMBL" id="MDQ1027855.1"/>
    </source>
</evidence>
<feature type="compositionally biased region" description="Basic and acidic residues" evidence="1">
    <location>
        <begin position="85"/>
        <end position="97"/>
    </location>
</feature>
<organism evidence="2 3">
    <name type="scientific">Streptomyces umbrinus</name>
    <dbReference type="NCBI Taxonomy" id="67370"/>
    <lineage>
        <taxon>Bacteria</taxon>
        <taxon>Bacillati</taxon>
        <taxon>Actinomycetota</taxon>
        <taxon>Actinomycetes</taxon>
        <taxon>Kitasatosporales</taxon>
        <taxon>Streptomycetaceae</taxon>
        <taxon>Streptomyces</taxon>
        <taxon>Streptomyces phaeochromogenes group</taxon>
    </lineage>
</organism>
<dbReference type="EMBL" id="JAUSZI010000002">
    <property type="protein sequence ID" value="MDQ1027855.1"/>
    <property type="molecule type" value="Genomic_DNA"/>
</dbReference>
<feature type="compositionally biased region" description="Low complexity" evidence="1">
    <location>
        <begin position="42"/>
        <end position="53"/>
    </location>
</feature>
<evidence type="ECO:0000256" key="1">
    <source>
        <dbReference type="SAM" id="MobiDB-lite"/>
    </source>
</evidence>
<feature type="region of interest" description="Disordered" evidence="1">
    <location>
        <begin position="42"/>
        <end position="109"/>
    </location>
</feature>
<accession>A0ABU0SWC0</accession>
<feature type="compositionally biased region" description="Basic and acidic residues" evidence="1">
    <location>
        <begin position="203"/>
        <end position="215"/>
    </location>
</feature>
<dbReference type="Proteomes" id="UP001230328">
    <property type="component" value="Unassembled WGS sequence"/>
</dbReference>
<sequence>MSPELRTRSSLSPLAARGAWLTGGAVASLALVFAGVATPASASVTPAADSVVAGPSNEDCKKENGHHEKYQPEGKAQTPTGPGHDQCEDRDRDKQECSDIDSVVLPPQNQVPRVELSAVLTDGKAFAGQRTFNGDPSDYEWDKISNNDGFPDKACAISISTDGDDDAWIKVLTKNGRVYETEGSKEGSEFTWNDDWVKLETPRENDLATREKGEKVTPVNPNRVPTGVLVS</sequence>
<dbReference type="RefSeq" id="WP_307523162.1">
    <property type="nucleotide sequence ID" value="NZ_JAUSZI010000002.1"/>
</dbReference>
<feature type="compositionally biased region" description="Basic and acidic residues" evidence="1">
    <location>
        <begin position="58"/>
        <end position="72"/>
    </location>
</feature>